<dbReference type="EMBL" id="JASCZI010003039">
    <property type="protein sequence ID" value="MED6116611.1"/>
    <property type="molecule type" value="Genomic_DNA"/>
</dbReference>
<organism evidence="2 3">
    <name type="scientific">Stylosanthes scabra</name>
    <dbReference type="NCBI Taxonomy" id="79078"/>
    <lineage>
        <taxon>Eukaryota</taxon>
        <taxon>Viridiplantae</taxon>
        <taxon>Streptophyta</taxon>
        <taxon>Embryophyta</taxon>
        <taxon>Tracheophyta</taxon>
        <taxon>Spermatophyta</taxon>
        <taxon>Magnoliopsida</taxon>
        <taxon>eudicotyledons</taxon>
        <taxon>Gunneridae</taxon>
        <taxon>Pentapetalae</taxon>
        <taxon>rosids</taxon>
        <taxon>fabids</taxon>
        <taxon>Fabales</taxon>
        <taxon>Fabaceae</taxon>
        <taxon>Papilionoideae</taxon>
        <taxon>50 kb inversion clade</taxon>
        <taxon>dalbergioids sensu lato</taxon>
        <taxon>Dalbergieae</taxon>
        <taxon>Pterocarpus clade</taxon>
        <taxon>Stylosanthes</taxon>
    </lineage>
</organism>
<name>A0ABU6QWZ6_9FABA</name>
<dbReference type="Proteomes" id="UP001341840">
    <property type="component" value="Unassembled WGS sequence"/>
</dbReference>
<sequence>MANLKTTQMEFYESILAQQASYGLCLRHMEVKQNDMWVEQSQFHKDVRAYQAQQQEQPSHPCGTDFVPPTYHSTSPPYHEGVVRRRLVGLGCFHKTASELS</sequence>
<gene>
    <name evidence="2" type="ORF">PIB30_101831</name>
</gene>
<evidence type="ECO:0000313" key="3">
    <source>
        <dbReference type="Proteomes" id="UP001341840"/>
    </source>
</evidence>
<protein>
    <submittedName>
        <fullName evidence="2">Uncharacterized protein</fullName>
    </submittedName>
</protein>
<reference evidence="2 3" key="1">
    <citation type="journal article" date="2023" name="Plants (Basel)">
        <title>Bridging the Gap: Combining Genomics and Transcriptomics Approaches to Understand Stylosanthes scabra, an Orphan Legume from the Brazilian Caatinga.</title>
        <authorList>
            <person name="Ferreira-Neto J.R.C."/>
            <person name="da Silva M.D."/>
            <person name="Binneck E."/>
            <person name="de Melo N.F."/>
            <person name="da Silva R.H."/>
            <person name="de Melo A.L.T.M."/>
            <person name="Pandolfi V."/>
            <person name="Bustamante F.O."/>
            <person name="Brasileiro-Vidal A.C."/>
            <person name="Benko-Iseppon A.M."/>
        </authorList>
    </citation>
    <scope>NUCLEOTIDE SEQUENCE [LARGE SCALE GENOMIC DNA]</scope>
    <source>
        <tissue evidence="2">Leaves</tissue>
    </source>
</reference>
<evidence type="ECO:0000313" key="2">
    <source>
        <dbReference type="EMBL" id="MED6116611.1"/>
    </source>
</evidence>
<feature type="region of interest" description="Disordered" evidence="1">
    <location>
        <begin position="51"/>
        <end position="75"/>
    </location>
</feature>
<accession>A0ABU6QWZ6</accession>
<comment type="caution">
    <text evidence="2">The sequence shown here is derived from an EMBL/GenBank/DDBJ whole genome shotgun (WGS) entry which is preliminary data.</text>
</comment>
<proteinExistence type="predicted"/>
<keyword evidence="3" id="KW-1185">Reference proteome</keyword>
<evidence type="ECO:0000256" key="1">
    <source>
        <dbReference type="SAM" id="MobiDB-lite"/>
    </source>
</evidence>